<comment type="caution">
    <text evidence="2">The sequence shown here is derived from an EMBL/GenBank/DDBJ whole genome shotgun (WGS) entry which is preliminary data.</text>
</comment>
<feature type="compositionally biased region" description="Pro residues" evidence="1">
    <location>
        <begin position="14"/>
        <end position="25"/>
    </location>
</feature>
<protein>
    <submittedName>
        <fullName evidence="2">Uncharacterized protein</fullName>
    </submittedName>
</protein>
<dbReference type="EMBL" id="JAACJN010000237">
    <property type="protein sequence ID" value="KAF5357529.1"/>
    <property type="molecule type" value="Genomic_DNA"/>
</dbReference>
<evidence type="ECO:0000313" key="2">
    <source>
        <dbReference type="EMBL" id="KAF5357529.1"/>
    </source>
</evidence>
<dbReference type="Pfam" id="PF14441">
    <property type="entry name" value="OTT_1508_deam"/>
    <property type="match status" value="1"/>
</dbReference>
<feature type="compositionally biased region" description="Polar residues" evidence="1">
    <location>
        <begin position="399"/>
        <end position="430"/>
    </location>
</feature>
<organism evidence="2 3">
    <name type="scientific">Collybiopsis confluens</name>
    <dbReference type="NCBI Taxonomy" id="2823264"/>
    <lineage>
        <taxon>Eukaryota</taxon>
        <taxon>Fungi</taxon>
        <taxon>Dikarya</taxon>
        <taxon>Basidiomycota</taxon>
        <taxon>Agaricomycotina</taxon>
        <taxon>Agaricomycetes</taxon>
        <taxon>Agaricomycetidae</taxon>
        <taxon>Agaricales</taxon>
        <taxon>Marasmiineae</taxon>
        <taxon>Omphalotaceae</taxon>
        <taxon>Collybiopsis</taxon>
    </lineage>
</organism>
<sequence length="724" mass="80555">MITVHLIPTAAMIPDPPLSTNPPPSTSNVSSSSSCALETPLTGHLESDITLLSSLLNGRIVDDVTDAPSPDRDRDGPLRSFSRLSAVLTIGSDDAHRAHRVHAISGQVRENSIALLVCAENTPISKDGRGSQEMQVVGEGSTIKIKDIQNHERGKKLLDTWDIDDTRDYIFQDHLRDIFQMLAYLRVLNAKLFTISNDHSFIKSTLTTASWNIVCLIHRRAFRKLGSRISDFIDHAALKTIREVIERLGFGQFPHNQFSIQISDPDLMHFKFMKRVANIPTLPSQPSPDHPYLLEVSPHNVLAWVESFSRILLFLRAQFPTLAFVKDTSRVLPIPGGAAVDGGLIALQVLLYLKPVVKFILKIPGVEPALLIEETSRQQWKNRNPDKLVQAFTAAFNQRTNVEPSEVSPEQDTTDAPSITDTSSSINVPTITDAPKSTDAPGLLRRTSEGTGAGKVHEDWVMDYESNESIRIISDDESDEDTLDDDGSYEDQDDDLPSSAFDPDSGNESTTNIEPDTAAGRVLKELYTITAWLVSSRSLAAQMEHFHNQDLEISIYKYSGSIRTLNHEQLKASLSNHVLLGCCRKGRKNQGKVQMKRPWGKLCHSCCKANIHAEAAVMECIWSGKMDISSSDVPIAVSKKCCFLCWLLHQLLNREGQWNFQLRGTHNTVYAWVPPPGLPKHILEQLCDALIKIIRSGSSRSVTRQSSYDSLRSNPPEIPKLERD</sequence>
<reference evidence="2 3" key="1">
    <citation type="journal article" date="2020" name="ISME J.">
        <title>Uncovering the hidden diversity of litter-decomposition mechanisms in mushroom-forming fungi.</title>
        <authorList>
            <person name="Floudas D."/>
            <person name="Bentzer J."/>
            <person name="Ahren D."/>
            <person name="Johansson T."/>
            <person name="Persson P."/>
            <person name="Tunlid A."/>
        </authorList>
    </citation>
    <scope>NUCLEOTIDE SEQUENCE [LARGE SCALE GENOMIC DNA]</scope>
    <source>
        <strain evidence="2 3">CBS 406.79</strain>
    </source>
</reference>
<feature type="compositionally biased region" description="Acidic residues" evidence="1">
    <location>
        <begin position="475"/>
        <end position="496"/>
    </location>
</feature>
<proteinExistence type="predicted"/>
<name>A0A8H5G352_9AGAR</name>
<feature type="region of interest" description="Disordered" evidence="1">
    <location>
        <begin position="704"/>
        <end position="724"/>
    </location>
</feature>
<evidence type="ECO:0000313" key="3">
    <source>
        <dbReference type="Proteomes" id="UP000518752"/>
    </source>
</evidence>
<gene>
    <name evidence="2" type="ORF">D9757_013058</name>
</gene>
<dbReference type="Proteomes" id="UP000518752">
    <property type="component" value="Unassembled WGS sequence"/>
</dbReference>
<dbReference type="OrthoDB" id="2758235at2759"/>
<dbReference type="AlphaFoldDB" id="A0A8H5G352"/>
<feature type="region of interest" description="Disordered" evidence="1">
    <location>
        <begin position="399"/>
        <end position="517"/>
    </location>
</feature>
<feature type="region of interest" description="Disordered" evidence="1">
    <location>
        <begin position="12"/>
        <end position="36"/>
    </location>
</feature>
<dbReference type="InterPro" id="IPR027796">
    <property type="entry name" value="OTT_1508_deam-like"/>
</dbReference>
<keyword evidence="3" id="KW-1185">Reference proteome</keyword>
<evidence type="ECO:0000256" key="1">
    <source>
        <dbReference type="SAM" id="MobiDB-lite"/>
    </source>
</evidence>
<accession>A0A8H5G352</accession>